<feature type="domain" description="MMS19 N-terminal" evidence="7">
    <location>
        <begin position="42"/>
        <end position="303"/>
    </location>
</feature>
<dbReference type="GO" id="GO:0006281">
    <property type="term" value="P:DNA repair"/>
    <property type="evidence" value="ECO:0007669"/>
    <property type="project" value="UniProtKB-UniRule"/>
</dbReference>
<keyword evidence="3" id="KW-0677">Repeat</keyword>
<evidence type="ECO:0000259" key="6">
    <source>
        <dbReference type="Pfam" id="PF12460"/>
    </source>
</evidence>
<comment type="similarity">
    <text evidence="2 5">Belongs to the MET18/MMS19 family.</text>
</comment>
<evidence type="ECO:0000256" key="1">
    <source>
        <dbReference type="ARBA" id="ARBA00004123"/>
    </source>
</evidence>
<dbReference type="GO" id="GO:0005634">
    <property type="term" value="C:nucleus"/>
    <property type="evidence" value="ECO:0007669"/>
    <property type="project" value="UniProtKB-SubCell"/>
</dbReference>
<dbReference type="GO" id="GO:0005819">
    <property type="term" value="C:spindle"/>
    <property type="evidence" value="ECO:0007669"/>
    <property type="project" value="UniProtKB-SubCell"/>
</dbReference>
<dbReference type="Pfam" id="PF14500">
    <property type="entry name" value="MMS19_N"/>
    <property type="match status" value="1"/>
</dbReference>
<evidence type="ECO:0000313" key="9">
    <source>
        <dbReference type="EMBL" id="JAS19608.1"/>
    </source>
</evidence>
<proteinExistence type="inferred from homology"/>
<feature type="domain" description="MMS19 C-terminal" evidence="6">
    <location>
        <begin position="593"/>
        <end position="946"/>
    </location>
</feature>
<comment type="subcellular location">
    <subcellularLocation>
        <location evidence="5">Cytoplasm</location>
        <location evidence="5">Cytoskeleton</location>
        <location evidence="5">Spindle</location>
    </subcellularLocation>
    <subcellularLocation>
        <location evidence="1 5">Nucleus</location>
    </subcellularLocation>
</comment>
<keyword evidence="5" id="KW-0227">DNA damage</keyword>
<dbReference type="PANTHER" id="PTHR12891">
    <property type="entry name" value="DNA REPAIR/TRANSCRIPTION PROTEIN MET18/MMS19"/>
    <property type="match status" value="1"/>
</dbReference>
<dbReference type="InterPro" id="IPR016024">
    <property type="entry name" value="ARM-type_fold"/>
</dbReference>
<evidence type="ECO:0000256" key="4">
    <source>
        <dbReference type="ARBA" id="ARBA00023242"/>
    </source>
</evidence>
<dbReference type="AlphaFoldDB" id="A0A1B6CXX0"/>
<dbReference type="EMBL" id="GEDC01019123">
    <property type="protein sequence ID" value="JAS18175.1"/>
    <property type="molecule type" value="Transcribed_RNA"/>
</dbReference>
<dbReference type="PANTHER" id="PTHR12891:SF0">
    <property type="entry name" value="MMS19 NUCLEOTIDE EXCISION REPAIR PROTEIN HOMOLOG"/>
    <property type="match status" value="1"/>
</dbReference>
<evidence type="ECO:0000313" key="8">
    <source>
        <dbReference type="EMBL" id="JAS18175.1"/>
    </source>
</evidence>
<comment type="subunit">
    <text evidence="5">Component of the CIA complex.</text>
</comment>
<keyword evidence="4 5" id="KW-0539">Nucleus</keyword>
<dbReference type="Gene3D" id="1.25.10.10">
    <property type="entry name" value="Leucine-rich Repeat Variant"/>
    <property type="match status" value="2"/>
</dbReference>
<dbReference type="GO" id="GO:0097361">
    <property type="term" value="C:cytosolic [4Fe-4S] assembly targeting complex"/>
    <property type="evidence" value="ECO:0007669"/>
    <property type="project" value="UniProtKB-UniRule"/>
</dbReference>
<dbReference type="GO" id="GO:0016226">
    <property type="term" value="P:iron-sulfur cluster assembly"/>
    <property type="evidence" value="ECO:0007669"/>
    <property type="project" value="UniProtKB-UniRule"/>
</dbReference>
<accession>A0A1B6CXX0</accession>
<dbReference type="InterPro" id="IPR029240">
    <property type="entry name" value="MMS19_N"/>
</dbReference>
<protein>
    <recommendedName>
        <fullName evidence="5">MMS19 nucleotide excision repair protein</fullName>
    </recommendedName>
</protein>
<dbReference type="EMBL" id="GEDC01017690">
    <property type="protein sequence ID" value="JAS19608.1"/>
    <property type="molecule type" value="Transcribed_RNA"/>
</dbReference>
<evidence type="ECO:0000256" key="3">
    <source>
        <dbReference type="ARBA" id="ARBA00022737"/>
    </source>
</evidence>
<keyword evidence="5" id="KW-0234">DNA repair</keyword>
<organism evidence="8">
    <name type="scientific">Clastoptera arizonana</name>
    <name type="common">Arizona spittle bug</name>
    <dbReference type="NCBI Taxonomy" id="38151"/>
    <lineage>
        <taxon>Eukaryota</taxon>
        <taxon>Metazoa</taxon>
        <taxon>Ecdysozoa</taxon>
        <taxon>Arthropoda</taxon>
        <taxon>Hexapoda</taxon>
        <taxon>Insecta</taxon>
        <taxon>Pterygota</taxon>
        <taxon>Neoptera</taxon>
        <taxon>Paraneoptera</taxon>
        <taxon>Hemiptera</taxon>
        <taxon>Auchenorrhyncha</taxon>
        <taxon>Cercopoidea</taxon>
        <taxon>Clastopteridae</taxon>
        <taxon>Clastoptera</taxon>
    </lineage>
</organism>
<dbReference type="InterPro" id="IPR039920">
    <property type="entry name" value="MMS19"/>
</dbReference>
<name>A0A1B6CXX0_9HEMI</name>
<dbReference type="InterPro" id="IPR011989">
    <property type="entry name" value="ARM-like"/>
</dbReference>
<dbReference type="SUPFAM" id="SSF48371">
    <property type="entry name" value="ARM repeat"/>
    <property type="match status" value="2"/>
</dbReference>
<dbReference type="InterPro" id="IPR024687">
    <property type="entry name" value="MMS19_C"/>
</dbReference>
<evidence type="ECO:0000256" key="2">
    <source>
        <dbReference type="ARBA" id="ARBA00009340"/>
    </source>
</evidence>
<gene>
    <name evidence="9" type="ORF">g.20445</name>
    <name evidence="8" type="ORF">g.20447</name>
</gene>
<dbReference type="GO" id="GO:0051604">
    <property type="term" value="P:protein maturation"/>
    <property type="evidence" value="ECO:0007669"/>
    <property type="project" value="UniProtKB-UniRule"/>
</dbReference>
<evidence type="ECO:0000256" key="5">
    <source>
        <dbReference type="RuleBase" id="RU367072"/>
    </source>
</evidence>
<comment type="function">
    <text evidence="5">Key component of the cytosolic iron-sulfur protein assembly (CIA) complex, a multiprotein complex that mediates the incorporation of iron-sulfur cluster into apoproteins specifically involved in DNA metabolism and genomic integrity. In the CIA complex, MMS19 acts as an adapter between early-acting CIA components and a subset of cellular target iron-sulfur proteins.</text>
</comment>
<keyword evidence="5" id="KW-0963">Cytoplasm</keyword>
<keyword evidence="5" id="KW-0206">Cytoskeleton</keyword>
<dbReference type="Pfam" id="PF12460">
    <property type="entry name" value="MMS19_C"/>
    <property type="match status" value="1"/>
</dbReference>
<evidence type="ECO:0000259" key="7">
    <source>
        <dbReference type="Pfam" id="PF14500"/>
    </source>
</evidence>
<reference evidence="8" key="1">
    <citation type="submission" date="2015-12" db="EMBL/GenBank/DDBJ databases">
        <title>De novo transcriptome assembly of four potential Pierce s Disease insect vectors from Arizona vineyards.</title>
        <authorList>
            <person name="Tassone E.E."/>
        </authorList>
    </citation>
    <scope>NUCLEOTIDE SEQUENCE</scope>
</reference>
<sequence length="999" mass="113646">MDAVTRNNNVCKMLMENKDLKESCSKISEGIVDQKKSIVSLIEDLEPLLVNTNLSKRKIGVEAIVNVLQTLPATFLSEEQISYICQFLCDRIKDHHSLTTAVLDGICAIVKMKCVSAQTICTLCSTMFNNIICQAQQISDRHTYYTILQVLLSQHLQDLKLISNDFVIGLVTAMDGERNPENLLLLFSFLPVFLKTFQLGQFREDTFETIACYFPVDFNPPENVKSLITREDLSSALINCLTAIPEFAEFCLPLLLEKLDSNLKVAKHDSFRLLIDAVKVWKSEIYLRRNLTELWLVHKKEMLVPIVQRDEYIYQIATSSLIALLQCLNDDDLVEMVDWILGSCEGLLSDVNFNLFSPAANILLTTAKATEKSCTIVVPKVFSSLLFILEHSTNPIDQVVLLNSISSFVDVCLAQSIFLCEGYLDKQLESWPVLLLQLVNNINPEVRTVVFKEMASLVPYLPSSLRHQLYPMIISSVESENSISVRNSCMKCLKILTLKYPAEVEEKVVKTFKTDNILSTKTDDIIIQEHKFEGMCFIAVNEDFSKKFKSQLLSIVNLRSTLTLSCLRCLRKLLEDPDSHLDEYLLKFISVNTWLISALVSLWIESAKEPDTNAIFTDTENLIEITKIIDFCVQQFCSMDVLFNNIKESHLKIINYLFDESEEHSRYFMVSSKCHQTQVVLLLESLVGSLRAEVQPISLLRLETILLPLAIHSTHQITHISTVRLIATVINKIEENGISAALNVIFKNIESSLISKCEEEKERALMLITYITKSLALRGHPDMDTWLERQIQMLGDNSLGALAAEGFQILMEEPKLYLSSKSNCTVMSFYRQRIFQKIPLIVENYHKSSPSTKINYLNTVMHLIQNVPTVVLVFRLVLLMPLLVASFEMADSVQVLLPTLQSVGSLLKIKEPIFEQYIDTFINKFLIIAKTNQNMKIRIAALQCLNYYLGYSHIRLMPLKQQVILDLVSCLDDKKRLVRKEAVKTRSNWFLLGSPVGET</sequence>